<dbReference type="EnsemblPlants" id="AVESA.00010b.r2.4CG1268880.1">
    <property type="protein sequence ID" value="AVESA.00010b.r2.4CG1268880.1.CDS.1"/>
    <property type="gene ID" value="AVESA.00010b.r2.4CG1268880"/>
</dbReference>
<evidence type="ECO:0000313" key="2">
    <source>
        <dbReference type="Proteomes" id="UP001732700"/>
    </source>
</evidence>
<reference evidence="1" key="2">
    <citation type="submission" date="2025-09" db="UniProtKB">
        <authorList>
            <consortium name="EnsemblPlants"/>
        </authorList>
    </citation>
    <scope>IDENTIFICATION</scope>
</reference>
<sequence length="479" mass="53900">MEPSWVVPTVWSMEEEGDAPSDHGSFQTSFPSQSQVVEYAAAPAATHENCTNPKQVFEKSAQVFCDDYLRGMHWKMHKFPPSLIDVGPQFTAPVTVAIGPYHHRRRDSVLEAEKVKHVAANQCIEDSGRTVQEVYNAVFSVLHVARSLYHPDAVADMGDDIFLPMMFFDACFLVQYMRSYGEPEDINDMDDALHGYFLANYERICTDIMMLENQIPWVVVKMILSFMPAPSPWEKFVASMRINLKNRTGPVHPDLVVDPDYEPPHLLGLVRFYIVGNNNADKDLQVNRGKPLSLSISVAELADVGITLVPKVEAGILDMRIKDKGRFCADLVLPPLYLTEANATWLVNMAAFELCKTQDFEGAGIDDEDSAVCSYLHLFAMLLDKKQDVHELREKHVIEGGGLTSAEALQFFTCIGKNMRLGQCYLDIIIKIQDFKGRRSPLLKLFLLLKKYKNRIMFFISVIALLIGILSSLQALKSG</sequence>
<keyword evidence="2" id="KW-1185">Reference proteome</keyword>
<evidence type="ECO:0000313" key="1">
    <source>
        <dbReference type="EnsemblPlants" id="AVESA.00010b.r2.4CG1268880.1.CDS.1"/>
    </source>
</evidence>
<organism evidence="1 2">
    <name type="scientific">Avena sativa</name>
    <name type="common">Oat</name>
    <dbReference type="NCBI Taxonomy" id="4498"/>
    <lineage>
        <taxon>Eukaryota</taxon>
        <taxon>Viridiplantae</taxon>
        <taxon>Streptophyta</taxon>
        <taxon>Embryophyta</taxon>
        <taxon>Tracheophyta</taxon>
        <taxon>Spermatophyta</taxon>
        <taxon>Magnoliopsida</taxon>
        <taxon>Liliopsida</taxon>
        <taxon>Poales</taxon>
        <taxon>Poaceae</taxon>
        <taxon>BOP clade</taxon>
        <taxon>Pooideae</taxon>
        <taxon>Poodae</taxon>
        <taxon>Poeae</taxon>
        <taxon>Poeae Chloroplast Group 1 (Aveneae type)</taxon>
        <taxon>Aveninae</taxon>
        <taxon>Avena</taxon>
    </lineage>
</organism>
<accession>A0ACD5WP78</accession>
<protein>
    <submittedName>
        <fullName evidence="1">Uncharacterized protein</fullName>
    </submittedName>
</protein>
<reference evidence="1" key="1">
    <citation type="submission" date="2021-05" db="EMBL/GenBank/DDBJ databases">
        <authorList>
            <person name="Scholz U."/>
            <person name="Mascher M."/>
            <person name="Fiebig A."/>
        </authorList>
    </citation>
    <scope>NUCLEOTIDE SEQUENCE [LARGE SCALE GENOMIC DNA]</scope>
</reference>
<name>A0ACD5WP78_AVESA</name>
<dbReference type="Proteomes" id="UP001732700">
    <property type="component" value="Chromosome 4C"/>
</dbReference>
<proteinExistence type="predicted"/>